<proteinExistence type="predicted"/>
<gene>
    <name evidence="1" type="ORF">METZ01_LOCUS417137</name>
</gene>
<feature type="non-terminal residue" evidence="1">
    <location>
        <position position="162"/>
    </location>
</feature>
<dbReference type="AlphaFoldDB" id="A0A382WZY5"/>
<protein>
    <recommendedName>
        <fullName evidence="2">VWFA domain-containing protein</fullName>
    </recommendedName>
</protein>
<organism evidence="1">
    <name type="scientific">marine metagenome</name>
    <dbReference type="NCBI Taxonomy" id="408172"/>
    <lineage>
        <taxon>unclassified sequences</taxon>
        <taxon>metagenomes</taxon>
        <taxon>ecological metagenomes</taxon>
    </lineage>
</organism>
<sequence>MQVRLPMVAVSLAVMLGSAGCSQDILTSVSYKTEEFIQNTRPKVDILWVVDNSNSMAANQAGIGQSFEAFINNLVTTQVDYHIGVVSSDITDAGRLHSGVSGEVYITPNTIMAQNAFLENVQVGINGSAVERSFESAALALGVGIGQWEPGQEPNQPNVGFM</sequence>
<name>A0A382WZY5_9ZZZZ</name>
<reference evidence="1" key="1">
    <citation type="submission" date="2018-05" db="EMBL/GenBank/DDBJ databases">
        <authorList>
            <person name="Lanie J.A."/>
            <person name="Ng W.-L."/>
            <person name="Kazmierczak K.M."/>
            <person name="Andrzejewski T.M."/>
            <person name="Davidsen T.M."/>
            <person name="Wayne K.J."/>
            <person name="Tettelin H."/>
            <person name="Glass J.I."/>
            <person name="Rusch D."/>
            <person name="Podicherti R."/>
            <person name="Tsui H.-C.T."/>
            <person name="Winkler M.E."/>
        </authorList>
    </citation>
    <scope>NUCLEOTIDE SEQUENCE</scope>
</reference>
<dbReference type="EMBL" id="UINC01163786">
    <property type="protein sequence ID" value="SVD64283.1"/>
    <property type="molecule type" value="Genomic_DNA"/>
</dbReference>
<accession>A0A382WZY5</accession>
<evidence type="ECO:0008006" key="2">
    <source>
        <dbReference type="Google" id="ProtNLM"/>
    </source>
</evidence>
<dbReference type="PROSITE" id="PS51257">
    <property type="entry name" value="PROKAR_LIPOPROTEIN"/>
    <property type="match status" value="1"/>
</dbReference>
<evidence type="ECO:0000313" key="1">
    <source>
        <dbReference type="EMBL" id="SVD64283.1"/>
    </source>
</evidence>